<protein>
    <submittedName>
        <fullName evidence="7">NADH oxidase</fullName>
    </submittedName>
</protein>
<reference evidence="7 8" key="1">
    <citation type="journal article" date="2015" name="Genome Announc.">
        <title>Expanding the biotechnology potential of lactobacilli through comparative genomics of 213 strains and associated genera.</title>
        <authorList>
            <person name="Sun Z."/>
            <person name="Harris H.M."/>
            <person name="McCann A."/>
            <person name="Guo C."/>
            <person name="Argimon S."/>
            <person name="Zhang W."/>
            <person name="Yang X."/>
            <person name="Jeffery I.B."/>
            <person name="Cooney J.C."/>
            <person name="Kagawa T.F."/>
            <person name="Liu W."/>
            <person name="Song Y."/>
            <person name="Salvetti E."/>
            <person name="Wrobel A."/>
            <person name="Rasinkangas P."/>
            <person name="Parkhill J."/>
            <person name="Rea M.C."/>
            <person name="O'Sullivan O."/>
            <person name="Ritari J."/>
            <person name="Douillard F.P."/>
            <person name="Paul Ross R."/>
            <person name="Yang R."/>
            <person name="Briner A.E."/>
            <person name="Felis G.E."/>
            <person name="de Vos W.M."/>
            <person name="Barrangou R."/>
            <person name="Klaenhammer T.R."/>
            <person name="Caufield P.W."/>
            <person name="Cui Y."/>
            <person name="Zhang H."/>
            <person name="O'Toole P.W."/>
        </authorList>
    </citation>
    <scope>NUCLEOTIDE SEQUENCE [LARGE SCALE GENOMIC DNA]</scope>
    <source>
        <strain evidence="7 8">DSM 23365</strain>
    </source>
</reference>
<keyword evidence="2" id="KW-0285">Flavoprotein</keyword>
<proteinExistence type="predicted"/>
<dbReference type="Gene3D" id="3.50.50.60">
    <property type="entry name" value="FAD/NAD(P)-binding domain"/>
    <property type="match status" value="2"/>
</dbReference>
<organism evidence="7 8">
    <name type="scientific">Secundilactobacillus similis DSM 23365 = JCM 2765</name>
    <dbReference type="NCBI Taxonomy" id="1423804"/>
    <lineage>
        <taxon>Bacteria</taxon>
        <taxon>Bacillati</taxon>
        <taxon>Bacillota</taxon>
        <taxon>Bacilli</taxon>
        <taxon>Lactobacillales</taxon>
        <taxon>Lactobacillaceae</taxon>
        <taxon>Secundilactobacillus</taxon>
    </lineage>
</organism>
<dbReference type="Proteomes" id="UP000051442">
    <property type="component" value="Unassembled WGS sequence"/>
</dbReference>
<evidence type="ECO:0000256" key="1">
    <source>
        <dbReference type="ARBA" id="ARBA00001974"/>
    </source>
</evidence>
<name>A0A0R2FR72_9LACO</name>
<dbReference type="InterPro" id="IPR036188">
    <property type="entry name" value="FAD/NAD-bd_sf"/>
</dbReference>
<dbReference type="PRINTS" id="PR00368">
    <property type="entry name" value="FADPNR"/>
</dbReference>
<gene>
    <name evidence="7" type="ORF">FD14_GL000683</name>
</gene>
<evidence type="ECO:0000256" key="5">
    <source>
        <dbReference type="ARBA" id="ARBA00023284"/>
    </source>
</evidence>
<sequence>MKIIVIGCTHAGTIAATEILKNHPDADVTIYERHNNFSFLSCGIALYLDGQVKRLEDMFYSSPDELRELGATVHDNHDVLKVNAKEHTVQVADMKSGEVFTDTYDKLIMTTGSSVVVPPLFGIDNSRVLLCKNYQQAQAIYNAAQKYHHIAIIGAGYSGTEFAESLSKTGHDVQMFQSRGQILNNYVGKRMSSWAVDLLRDHDITVHLEHRVTAFTGNDDGTLTIETNQGDFQTDVAIVSTGFVPNTSLLRGQVDIEKHGSLLTNKYMQTSDPDIYAAGDCAMVRFNPTGEAAYTPLATNAIRQAMLVAHNVFGNTYPYMGTQATSALKLFGTALATTGLTLEHAQAYGLNAQEVVYDGTWAPEYLPHTDPLTIILIYNRDNRKILGAQLRSDHDITQSANTISLAIQNNNTIDDLSLVDMLFNSNFDSPFNYLNMVAQLAVEQEREAGFDEARFTAPGYSKLDDEN</sequence>
<dbReference type="RefSeq" id="WP_057151542.1">
    <property type="nucleotide sequence ID" value="NZ_AYZM01000001.1"/>
</dbReference>
<evidence type="ECO:0000256" key="3">
    <source>
        <dbReference type="ARBA" id="ARBA00022827"/>
    </source>
</evidence>
<dbReference type="SUPFAM" id="SSF55424">
    <property type="entry name" value="FAD/NAD-linked reductases, dimerisation (C-terminal) domain"/>
    <property type="match status" value="1"/>
</dbReference>
<dbReference type="PANTHER" id="PTHR43429">
    <property type="entry name" value="PYRIDINE NUCLEOTIDE-DISULFIDE OXIDOREDUCTASE DOMAIN-CONTAINING"/>
    <property type="match status" value="1"/>
</dbReference>
<dbReference type="InterPro" id="IPR050260">
    <property type="entry name" value="FAD-bd_OxRdtase"/>
</dbReference>
<dbReference type="SUPFAM" id="SSF51905">
    <property type="entry name" value="FAD/NAD(P)-binding domain"/>
    <property type="match status" value="1"/>
</dbReference>
<dbReference type="EMBL" id="AYZM01000001">
    <property type="protein sequence ID" value="KRN27044.1"/>
    <property type="molecule type" value="Genomic_DNA"/>
</dbReference>
<dbReference type="InterPro" id="IPR023753">
    <property type="entry name" value="FAD/NAD-binding_dom"/>
</dbReference>
<dbReference type="InterPro" id="IPR016156">
    <property type="entry name" value="FAD/NAD-linked_Rdtase_dimer_sf"/>
</dbReference>
<comment type="cofactor">
    <cofactor evidence="1">
        <name>FAD</name>
        <dbReference type="ChEBI" id="CHEBI:57692"/>
    </cofactor>
</comment>
<dbReference type="PATRIC" id="fig|1423804.4.peg.733"/>
<evidence type="ECO:0000259" key="6">
    <source>
        <dbReference type="Pfam" id="PF07992"/>
    </source>
</evidence>
<dbReference type="GO" id="GO:0016491">
    <property type="term" value="F:oxidoreductase activity"/>
    <property type="evidence" value="ECO:0007669"/>
    <property type="project" value="UniProtKB-KW"/>
</dbReference>
<keyword evidence="5" id="KW-0676">Redox-active center</keyword>
<keyword evidence="4" id="KW-0560">Oxidoreductase</keyword>
<evidence type="ECO:0000256" key="2">
    <source>
        <dbReference type="ARBA" id="ARBA00022630"/>
    </source>
</evidence>
<evidence type="ECO:0000256" key="4">
    <source>
        <dbReference type="ARBA" id="ARBA00023002"/>
    </source>
</evidence>
<dbReference type="OrthoDB" id="9802028at2"/>
<keyword evidence="3" id="KW-0274">FAD</keyword>
<dbReference type="STRING" id="1423804.FD14_GL000683"/>
<feature type="domain" description="FAD/NAD(P)-binding" evidence="6">
    <location>
        <begin position="1"/>
        <end position="305"/>
    </location>
</feature>
<evidence type="ECO:0000313" key="7">
    <source>
        <dbReference type="EMBL" id="KRN27044.1"/>
    </source>
</evidence>
<dbReference type="AlphaFoldDB" id="A0A0R2FR72"/>
<evidence type="ECO:0000313" key="8">
    <source>
        <dbReference type="Proteomes" id="UP000051442"/>
    </source>
</evidence>
<dbReference type="Pfam" id="PF07992">
    <property type="entry name" value="Pyr_redox_2"/>
    <property type="match status" value="1"/>
</dbReference>
<accession>A0A0R2FR72</accession>
<dbReference type="PANTHER" id="PTHR43429:SF1">
    <property type="entry name" value="NAD(P)H SULFUR OXIDOREDUCTASE (COA-DEPENDENT)"/>
    <property type="match status" value="1"/>
</dbReference>
<keyword evidence="8" id="KW-1185">Reference proteome</keyword>
<dbReference type="Gene3D" id="3.30.390.30">
    <property type="match status" value="1"/>
</dbReference>
<comment type="caution">
    <text evidence="7">The sequence shown here is derived from an EMBL/GenBank/DDBJ whole genome shotgun (WGS) entry which is preliminary data.</text>
</comment>
<dbReference type="PRINTS" id="PR00411">
    <property type="entry name" value="PNDRDTASEI"/>
</dbReference>